<evidence type="ECO:0000256" key="3">
    <source>
        <dbReference type="PROSITE-ProRule" id="PRU00339"/>
    </source>
</evidence>
<dbReference type="Pfam" id="PF14559">
    <property type="entry name" value="TPR_19"/>
    <property type="match status" value="1"/>
</dbReference>
<dbReference type="PANTHER" id="PTHR45586">
    <property type="entry name" value="TPR REPEAT-CONTAINING PROTEIN PA4667"/>
    <property type="match status" value="1"/>
</dbReference>
<organism evidence="5 6">
    <name type="scientific">Eiseniibacteriota bacterium</name>
    <dbReference type="NCBI Taxonomy" id="2212470"/>
    <lineage>
        <taxon>Bacteria</taxon>
        <taxon>Candidatus Eiseniibacteriota</taxon>
    </lineage>
</organism>
<dbReference type="Gene3D" id="1.25.40.10">
    <property type="entry name" value="Tetratricopeptide repeat domain"/>
    <property type="match status" value="2"/>
</dbReference>
<dbReference type="InterPro" id="IPR019734">
    <property type="entry name" value="TPR_rpt"/>
</dbReference>
<dbReference type="EMBL" id="VBPB01000328">
    <property type="protein sequence ID" value="TMQ69225.1"/>
    <property type="molecule type" value="Genomic_DNA"/>
</dbReference>
<keyword evidence="1" id="KW-0677">Repeat</keyword>
<name>A0A538TZZ5_UNCEI</name>
<keyword evidence="2 3" id="KW-0802">TPR repeat</keyword>
<dbReference type="SUPFAM" id="SSF48452">
    <property type="entry name" value="TPR-like"/>
    <property type="match status" value="1"/>
</dbReference>
<evidence type="ECO:0000256" key="4">
    <source>
        <dbReference type="SAM" id="MobiDB-lite"/>
    </source>
</evidence>
<feature type="compositionally biased region" description="Basic and acidic residues" evidence="4">
    <location>
        <begin position="289"/>
        <end position="304"/>
    </location>
</feature>
<dbReference type="PANTHER" id="PTHR45586:SF1">
    <property type="entry name" value="LIPOPOLYSACCHARIDE ASSEMBLY PROTEIN B"/>
    <property type="match status" value="1"/>
</dbReference>
<dbReference type="InterPro" id="IPR051012">
    <property type="entry name" value="CellSynth/LPSAsmb/PSIAsmb"/>
</dbReference>
<dbReference type="PROSITE" id="PS50005">
    <property type="entry name" value="TPR"/>
    <property type="match status" value="1"/>
</dbReference>
<protein>
    <submittedName>
        <fullName evidence="5">Tetratricopeptide repeat protein</fullName>
    </submittedName>
</protein>
<dbReference type="Pfam" id="PF13432">
    <property type="entry name" value="TPR_16"/>
    <property type="match status" value="1"/>
</dbReference>
<gene>
    <name evidence="5" type="ORF">E6K81_15400</name>
</gene>
<feature type="repeat" description="TPR" evidence="3">
    <location>
        <begin position="220"/>
        <end position="253"/>
    </location>
</feature>
<evidence type="ECO:0000313" key="5">
    <source>
        <dbReference type="EMBL" id="TMQ69225.1"/>
    </source>
</evidence>
<dbReference type="Proteomes" id="UP000319771">
    <property type="component" value="Unassembled WGS sequence"/>
</dbReference>
<proteinExistence type="predicted"/>
<evidence type="ECO:0000256" key="2">
    <source>
        <dbReference type="ARBA" id="ARBA00022803"/>
    </source>
</evidence>
<reference evidence="5 6" key="1">
    <citation type="journal article" date="2019" name="Nat. Microbiol.">
        <title>Mediterranean grassland soil C-N compound turnover is dependent on rainfall and depth, and is mediated by genomically divergent microorganisms.</title>
        <authorList>
            <person name="Diamond S."/>
            <person name="Andeer P.F."/>
            <person name="Li Z."/>
            <person name="Crits-Christoph A."/>
            <person name="Burstein D."/>
            <person name="Anantharaman K."/>
            <person name="Lane K.R."/>
            <person name="Thomas B.C."/>
            <person name="Pan C."/>
            <person name="Northen T.R."/>
            <person name="Banfield J.F."/>
        </authorList>
    </citation>
    <scope>NUCLEOTIDE SEQUENCE [LARGE SCALE GENOMIC DNA]</scope>
    <source>
        <strain evidence="5">WS_11</strain>
    </source>
</reference>
<accession>A0A538TZZ5</accession>
<dbReference type="SMART" id="SM00028">
    <property type="entry name" value="TPR"/>
    <property type="match status" value="4"/>
</dbReference>
<dbReference type="AlphaFoldDB" id="A0A538TZZ5"/>
<sequence>MSPRPLPSEDATFEPALALARAGRTAEALAALATLARDQGDAGRRGDAGALALAQVAHLAEAAGDGETALRALDEALRLRPAFADLHYRRGCLLLDGPRGTDARAALELAVSIHPGYLAARLELALLDAREGFLADALASLRAMAAEPRVKSPGAFQRGLKSLERADWDEAAALLRSAIRAPAPAVDRAMERHRELLGRGDPAGALATLREAITTHPGYPDLHAVLGTCELEAGLLDDALASLARALELNPDFHGARVQLARVLEALGDLEQARGQVALVLEADPAHPQARELEARWTRRREAGGEPAPPARNAPARKAS</sequence>
<evidence type="ECO:0000313" key="6">
    <source>
        <dbReference type="Proteomes" id="UP000319771"/>
    </source>
</evidence>
<comment type="caution">
    <text evidence="5">The sequence shown here is derived from an EMBL/GenBank/DDBJ whole genome shotgun (WGS) entry which is preliminary data.</text>
</comment>
<feature type="region of interest" description="Disordered" evidence="4">
    <location>
        <begin position="288"/>
        <end position="320"/>
    </location>
</feature>
<evidence type="ECO:0000256" key="1">
    <source>
        <dbReference type="ARBA" id="ARBA00022737"/>
    </source>
</evidence>
<dbReference type="InterPro" id="IPR011990">
    <property type="entry name" value="TPR-like_helical_dom_sf"/>
</dbReference>